<dbReference type="InterPro" id="IPR013128">
    <property type="entry name" value="Peptidase_C1A"/>
</dbReference>
<dbReference type="InterPro" id="IPR000668">
    <property type="entry name" value="Peptidase_C1A_C"/>
</dbReference>
<dbReference type="InterPro" id="IPR038765">
    <property type="entry name" value="Papain-like_cys_pep_sf"/>
</dbReference>
<dbReference type="Pfam" id="PF00652">
    <property type="entry name" value="Ricin_B_lectin"/>
    <property type="match status" value="2"/>
</dbReference>
<dbReference type="InterPro" id="IPR000772">
    <property type="entry name" value="Ricin_B_lectin"/>
</dbReference>
<evidence type="ECO:0000313" key="6">
    <source>
        <dbReference type="EMBL" id="OQR82531.1"/>
    </source>
</evidence>
<feature type="chain" id="PRO_5018715955" evidence="3">
    <location>
        <begin position="17"/>
        <end position="591"/>
    </location>
</feature>
<dbReference type="InterPro" id="IPR039417">
    <property type="entry name" value="Peptidase_C1A_papain-like"/>
</dbReference>
<dbReference type="PANTHER" id="PTHR12411">
    <property type="entry name" value="CYSTEINE PROTEASE FAMILY C1-RELATED"/>
    <property type="match status" value="1"/>
</dbReference>
<dbReference type="InterPro" id="IPR035992">
    <property type="entry name" value="Ricin_B-like_lectins"/>
</dbReference>
<accession>A0A1V9Y9W7</accession>
<evidence type="ECO:0000259" key="5">
    <source>
        <dbReference type="SMART" id="SM00645"/>
    </source>
</evidence>
<dbReference type="CDD" id="cd02248">
    <property type="entry name" value="Peptidase_C1A"/>
    <property type="match status" value="1"/>
</dbReference>
<comment type="caution">
    <text evidence="6">The sequence shown here is derived from an EMBL/GenBank/DDBJ whole genome shotgun (WGS) entry which is preliminary data.</text>
</comment>
<reference evidence="6 7" key="1">
    <citation type="journal article" date="2014" name="Genome Biol. Evol.">
        <title>The secreted proteins of Achlya hypogyna and Thraustotheca clavata identify the ancestral oomycete secretome and reveal gene acquisitions by horizontal gene transfer.</title>
        <authorList>
            <person name="Misner I."/>
            <person name="Blouin N."/>
            <person name="Leonard G."/>
            <person name="Richards T.A."/>
            <person name="Lane C.E."/>
        </authorList>
    </citation>
    <scope>NUCLEOTIDE SEQUENCE [LARGE SCALE GENOMIC DNA]</scope>
    <source>
        <strain evidence="6 7">ATCC 48635</strain>
    </source>
</reference>
<dbReference type="EMBL" id="JNBR01002436">
    <property type="protein sequence ID" value="OQR82531.1"/>
    <property type="molecule type" value="Genomic_DNA"/>
</dbReference>
<name>A0A1V9Y9W7_ACHHY</name>
<organism evidence="6 7">
    <name type="scientific">Achlya hypogyna</name>
    <name type="common">Oomycete</name>
    <name type="synonym">Protoachlya hypogyna</name>
    <dbReference type="NCBI Taxonomy" id="1202772"/>
    <lineage>
        <taxon>Eukaryota</taxon>
        <taxon>Sar</taxon>
        <taxon>Stramenopiles</taxon>
        <taxon>Oomycota</taxon>
        <taxon>Saprolegniomycetes</taxon>
        <taxon>Saprolegniales</taxon>
        <taxon>Achlyaceae</taxon>
        <taxon>Achlya</taxon>
    </lineage>
</organism>
<dbReference type="SMART" id="SM00458">
    <property type="entry name" value="RICIN"/>
    <property type="match status" value="2"/>
</dbReference>
<dbReference type="Proteomes" id="UP000243579">
    <property type="component" value="Unassembled WGS sequence"/>
</dbReference>
<dbReference type="Gene3D" id="3.90.70.10">
    <property type="entry name" value="Cysteine proteinases"/>
    <property type="match status" value="1"/>
</dbReference>
<keyword evidence="7" id="KW-1185">Reference proteome</keyword>
<dbReference type="OrthoDB" id="62471at2759"/>
<dbReference type="STRING" id="1202772.A0A1V9Y9W7"/>
<evidence type="ECO:0000256" key="1">
    <source>
        <dbReference type="ARBA" id="ARBA00008455"/>
    </source>
</evidence>
<dbReference type="SUPFAM" id="SSF50370">
    <property type="entry name" value="Ricin B-like lectins"/>
    <property type="match status" value="2"/>
</dbReference>
<evidence type="ECO:0000313" key="7">
    <source>
        <dbReference type="Proteomes" id="UP000243579"/>
    </source>
</evidence>
<keyword evidence="3" id="KW-0732">Signal</keyword>
<gene>
    <name evidence="6" type="ORF">ACHHYP_15889</name>
</gene>
<keyword evidence="6" id="KW-0645">Protease</keyword>
<feature type="domain" description="Ricin B lectin" evidence="4">
    <location>
        <begin position="342"/>
        <end position="463"/>
    </location>
</feature>
<sequence length="591" mass="64177">MVRVVLLFGGAILAFANSNAVSKDRDLLLQELEAWKLSGPGIYAAANGFSPTSTESGGAPSLDEQLEVFAAAKASVAELNAKYPQATFSVATPFALMKHEAFATWVAGARSPKDVPAVVTPKSVSMATDSVDWTTSGCVGPVKSQGACGDCFAFAATAAAESAYCLQNDRKLELFSEQQTTSCGPGYGCGGGWADDSLEWVGVNGICTMDAYPFGNFNVPTTLPCKRECTPIQMPWKDVAKPLGEALIEKALAQMPIVLRVNGSSRAFQYYKGGIITADACTGPADHAVLGVGYGTAELPFFRFKNSWGSLWGEGGYARIQRGVGGRGACSVADNAFYPVYSWFNLVTRNTLVISEYYSSLYASPKSRSKNEQWTYDGPSRHISVGSNKQCLDAYPNGAGGYNVHTYACDATNGNQKWVIDSVNHRIVHETHPNLCLAVDPNQNNQVLVEDCVLGAPNQWIARSEEKVRVVNVGGLVMTAFKNEAVSFTSFTGGAWAEYMSWWVNNADHTIRSVNNRCIDAFEPKNGGTVHLWDCDESNVNQKWMFDPVTKQFRHLTHQGFCLDMATATGDRAHLWTCDATNVFQQFYYLA</sequence>
<keyword evidence="2" id="KW-0865">Zymogen</keyword>
<dbReference type="Pfam" id="PF00112">
    <property type="entry name" value="Peptidase_C1"/>
    <property type="match status" value="1"/>
</dbReference>
<dbReference type="GO" id="GO:0008234">
    <property type="term" value="F:cysteine-type peptidase activity"/>
    <property type="evidence" value="ECO:0007669"/>
    <property type="project" value="InterPro"/>
</dbReference>
<feature type="signal peptide" evidence="3">
    <location>
        <begin position="1"/>
        <end position="16"/>
    </location>
</feature>
<dbReference type="SUPFAM" id="SSF54001">
    <property type="entry name" value="Cysteine proteinases"/>
    <property type="match status" value="1"/>
</dbReference>
<dbReference type="SMART" id="SM00645">
    <property type="entry name" value="Pept_C1"/>
    <property type="match status" value="1"/>
</dbReference>
<feature type="domain" description="Ricin B lectin" evidence="4">
    <location>
        <begin position="465"/>
        <end position="588"/>
    </location>
</feature>
<dbReference type="GO" id="GO:0006508">
    <property type="term" value="P:proteolysis"/>
    <property type="evidence" value="ECO:0007669"/>
    <property type="project" value="UniProtKB-KW"/>
</dbReference>
<evidence type="ECO:0000256" key="3">
    <source>
        <dbReference type="SAM" id="SignalP"/>
    </source>
</evidence>
<feature type="domain" description="Peptidase C1A papain C-terminal" evidence="5">
    <location>
        <begin position="127"/>
        <end position="340"/>
    </location>
</feature>
<comment type="similarity">
    <text evidence="1">Belongs to the peptidase C1 family.</text>
</comment>
<evidence type="ECO:0000256" key="2">
    <source>
        <dbReference type="ARBA" id="ARBA00023145"/>
    </source>
</evidence>
<protein>
    <submittedName>
        <fullName evidence="6">Cysteine protease family C01A</fullName>
    </submittedName>
</protein>
<evidence type="ECO:0000259" key="4">
    <source>
        <dbReference type="SMART" id="SM00458"/>
    </source>
</evidence>
<keyword evidence="6" id="KW-0378">Hydrolase</keyword>
<dbReference type="AlphaFoldDB" id="A0A1V9Y9W7"/>
<dbReference type="PROSITE" id="PS50231">
    <property type="entry name" value="RICIN_B_LECTIN"/>
    <property type="match status" value="1"/>
</dbReference>
<dbReference type="Gene3D" id="2.80.10.50">
    <property type="match status" value="2"/>
</dbReference>
<proteinExistence type="inferred from homology"/>